<feature type="compositionally biased region" description="Pro residues" evidence="1">
    <location>
        <begin position="10"/>
        <end position="24"/>
    </location>
</feature>
<keyword evidence="2" id="KW-0472">Membrane</keyword>
<feature type="compositionally biased region" description="Low complexity" evidence="1">
    <location>
        <begin position="42"/>
        <end position="57"/>
    </location>
</feature>
<feature type="compositionally biased region" description="Low complexity" evidence="1">
    <location>
        <begin position="118"/>
        <end position="129"/>
    </location>
</feature>
<reference evidence="3 4" key="1">
    <citation type="journal article" date="2019" name="Int. J. Syst. Evol. Microbiol.">
        <title>The Global Catalogue of Microorganisms (GCM) 10K type strain sequencing project: providing services to taxonomists for standard genome sequencing and annotation.</title>
        <authorList>
            <consortium name="The Broad Institute Genomics Platform"/>
            <consortium name="The Broad Institute Genome Sequencing Center for Infectious Disease"/>
            <person name="Wu L."/>
            <person name="Ma J."/>
        </authorList>
    </citation>
    <scope>NUCLEOTIDE SEQUENCE [LARGE SCALE GENOMIC DNA]</scope>
    <source>
        <strain evidence="3 4">JCM 16373</strain>
    </source>
</reference>
<feature type="compositionally biased region" description="Low complexity" evidence="1">
    <location>
        <begin position="243"/>
        <end position="253"/>
    </location>
</feature>
<evidence type="ECO:0000313" key="3">
    <source>
        <dbReference type="EMBL" id="GAA2612093.1"/>
    </source>
</evidence>
<dbReference type="PANTHER" id="PTHR36844">
    <property type="entry name" value="PROTEASE PRSW"/>
    <property type="match status" value="1"/>
</dbReference>
<gene>
    <name evidence="3" type="ORF">GCM10009863_27310</name>
</gene>
<accession>A0ABN3Q4M3</accession>
<feature type="transmembrane region" description="Helical" evidence="2">
    <location>
        <begin position="329"/>
        <end position="349"/>
    </location>
</feature>
<dbReference type="EMBL" id="BAAARJ010000007">
    <property type="protein sequence ID" value="GAA2612093.1"/>
    <property type="molecule type" value="Genomic_DNA"/>
</dbReference>
<name>A0ABN3Q4M3_9ACTN</name>
<feature type="transmembrane region" description="Helical" evidence="2">
    <location>
        <begin position="269"/>
        <end position="287"/>
    </location>
</feature>
<feature type="transmembrane region" description="Helical" evidence="2">
    <location>
        <begin position="448"/>
        <end position="470"/>
    </location>
</feature>
<evidence type="ECO:0000256" key="2">
    <source>
        <dbReference type="SAM" id="Phobius"/>
    </source>
</evidence>
<feature type="compositionally biased region" description="Low complexity" evidence="1">
    <location>
        <begin position="224"/>
        <end position="235"/>
    </location>
</feature>
<evidence type="ECO:0000313" key="4">
    <source>
        <dbReference type="Proteomes" id="UP001501447"/>
    </source>
</evidence>
<feature type="compositionally biased region" description="Gly residues" evidence="1">
    <location>
        <begin position="214"/>
        <end position="223"/>
    </location>
</feature>
<keyword evidence="2" id="KW-0812">Transmembrane</keyword>
<feature type="compositionally biased region" description="Basic and acidic residues" evidence="1">
    <location>
        <begin position="158"/>
        <end position="169"/>
    </location>
</feature>
<feature type="region of interest" description="Disordered" evidence="1">
    <location>
        <begin position="1"/>
        <end position="257"/>
    </location>
</feature>
<organism evidence="3 4">
    <name type="scientific">Streptomyces axinellae</name>
    <dbReference type="NCBI Taxonomy" id="552788"/>
    <lineage>
        <taxon>Bacteria</taxon>
        <taxon>Bacillati</taxon>
        <taxon>Actinomycetota</taxon>
        <taxon>Actinomycetes</taxon>
        <taxon>Kitasatosporales</taxon>
        <taxon>Streptomycetaceae</taxon>
        <taxon>Streptomyces</taxon>
    </lineage>
</organism>
<dbReference type="Pfam" id="PF13367">
    <property type="entry name" value="PrsW-protease"/>
    <property type="match status" value="1"/>
</dbReference>
<feature type="region of interest" description="Disordered" evidence="1">
    <location>
        <begin position="633"/>
        <end position="701"/>
    </location>
</feature>
<feature type="transmembrane region" description="Helical" evidence="2">
    <location>
        <begin position="482"/>
        <end position="502"/>
    </location>
</feature>
<feature type="compositionally biased region" description="Low complexity" evidence="1">
    <location>
        <begin position="633"/>
        <end position="651"/>
    </location>
</feature>
<feature type="transmembrane region" description="Helical" evidence="2">
    <location>
        <begin position="293"/>
        <end position="317"/>
    </location>
</feature>
<feature type="compositionally biased region" description="Pro residues" evidence="1">
    <location>
        <begin position="130"/>
        <end position="156"/>
    </location>
</feature>
<sequence>MHDEATGAPSSPPNPTTATPPSPPTDGSADGSAVGPAVGARPSEPGAEPEAASGAAGWTDSPSGNRIPSQPPAPQPERERESESEPADAIPVPNTDSDSDSDSAPGAAAGTGTGTPGTPGTPGQNAHDPAPAPPYAPPTPYAPHGPYTPYPAPSPRAPSDRAPSDRAPSDRAPAPGAVNTPPPHTPYFPEMAARSSGQDDGPGNGPSGPHAPLGPGGPGGTGNPGSPSGSAGHLAPGPPPDAPGAWPYGAGPAHPTPSWWQRHQRTLRGAALIVLLALCGLMILALVREQTGTQGLLVGFGLALFPVPLLLTAFRWLSATLPAPWRTHLFAFAWGACAATLVAILANGFATDWLASSVVVDSPKEADTLGSTVIAPIVEESTKAVAIVLLFLFRRRHLDSVVSGIAAAGITATGFAFTENILYLGTAYGEDSLLDPQSLSGSATAATFFIRIVLAPFAHPLFTSFTGIAFGMVAAMPRRRRVLRWVVPCVGLFTAALLHAIWNGSASFQNLTFIAVYALFMIPVFAALTWLAIWSRQHELKVVHTTLSAYAAAGWFSEPEPWALSSMRARSMARAMARRSHGPEAARTLAGYQHDATALALLRSRADNGATAPDFAAREHALLQRLRTARPLAAPPTTSAALSLSRPAAPTWGAAARGPSGPHGYPGAHGRPGATGHPGAPGRPVAPGHQVGVPPQGYWGR</sequence>
<evidence type="ECO:0000256" key="1">
    <source>
        <dbReference type="SAM" id="MobiDB-lite"/>
    </source>
</evidence>
<proteinExistence type="predicted"/>
<feature type="transmembrane region" description="Helical" evidence="2">
    <location>
        <begin position="405"/>
        <end position="428"/>
    </location>
</feature>
<protein>
    <recommendedName>
        <fullName evidence="5">PrsW family intramembrane metalloprotease</fullName>
    </recommendedName>
</protein>
<evidence type="ECO:0008006" key="5">
    <source>
        <dbReference type="Google" id="ProtNLM"/>
    </source>
</evidence>
<dbReference type="InterPro" id="IPR026898">
    <property type="entry name" value="PrsW"/>
</dbReference>
<keyword evidence="4" id="KW-1185">Reference proteome</keyword>
<feature type="transmembrane region" description="Helical" evidence="2">
    <location>
        <begin position="514"/>
        <end position="534"/>
    </location>
</feature>
<comment type="caution">
    <text evidence="3">The sequence shown here is derived from an EMBL/GenBank/DDBJ whole genome shotgun (WGS) entry which is preliminary data.</text>
</comment>
<keyword evidence="2" id="KW-1133">Transmembrane helix</keyword>
<dbReference type="PANTHER" id="PTHR36844:SF1">
    <property type="entry name" value="PROTEASE PRSW"/>
    <property type="match status" value="1"/>
</dbReference>
<dbReference type="Proteomes" id="UP001501447">
    <property type="component" value="Unassembled WGS sequence"/>
</dbReference>